<evidence type="ECO:0000256" key="7">
    <source>
        <dbReference type="ARBA" id="ARBA00022989"/>
    </source>
</evidence>
<dbReference type="InterPro" id="IPR050277">
    <property type="entry name" value="Sodium:Solute_Symporter"/>
</dbReference>
<dbReference type="AlphaFoldDB" id="A0A844G8E5"/>
<evidence type="ECO:0000256" key="10">
    <source>
        <dbReference type="ARBA" id="ARBA00023136"/>
    </source>
</evidence>
<dbReference type="Gene3D" id="1.20.1730.10">
    <property type="entry name" value="Sodium/glucose cotransporter"/>
    <property type="match status" value="1"/>
</dbReference>
<protein>
    <submittedName>
        <fullName evidence="14">Sodium:panthothenate symporter</fullName>
    </submittedName>
</protein>
<name>A0A844G8E5_9BACT</name>
<feature type="transmembrane region" description="Helical" evidence="13">
    <location>
        <begin position="517"/>
        <end position="540"/>
    </location>
</feature>
<feature type="transmembrane region" description="Helical" evidence="13">
    <location>
        <begin position="116"/>
        <end position="144"/>
    </location>
</feature>
<keyword evidence="8" id="KW-0915">Sodium</keyword>
<feature type="transmembrane region" description="Helical" evidence="13">
    <location>
        <begin position="164"/>
        <end position="189"/>
    </location>
</feature>
<feature type="transmembrane region" description="Helical" evidence="13">
    <location>
        <begin position="459"/>
        <end position="479"/>
    </location>
</feature>
<feature type="transmembrane region" description="Helical" evidence="13">
    <location>
        <begin position="407"/>
        <end position="425"/>
    </location>
</feature>
<evidence type="ECO:0000256" key="3">
    <source>
        <dbReference type="ARBA" id="ARBA00022448"/>
    </source>
</evidence>
<evidence type="ECO:0000256" key="4">
    <source>
        <dbReference type="ARBA" id="ARBA00022475"/>
    </source>
</evidence>
<evidence type="ECO:0000313" key="15">
    <source>
        <dbReference type="Proteomes" id="UP000435649"/>
    </source>
</evidence>
<dbReference type="GO" id="GO:0015293">
    <property type="term" value="F:symporter activity"/>
    <property type="evidence" value="ECO:0007669"/>
    <property type="project" value="UniProtKB-KW"/>
</dbReference>
<keyword evidence="3" id="KW-0813">Transport</keyword>
<comment type="subcellular location">
    <subcellularLocation>
        <location evidence="1">Cell membrane</location>
        <topology evidence="1">Multi-pass membrane protein</topology>
    </subcellularLocation>
</comment>
<keyword evidence="5 13" id="KW-0812">Transmembrane</keyword>
<feature type="transmembrane region" description="Helical" evidence="13">
    <location>
        <begin position="694"/>
        <end position="720"/>
    </location>
</feature>
<dbReference type="GO" id="GO:0005886">
    <property type="term" value="C:plasma membrane"/>
    <property type="evidence" value="ECO:0007669"/>
    <property type="project" value="UniProtKB-SubCell"/>
</dbReference>
<proteinExistence type="inferred from homology"/>
<keyword evidence="10 13" id="KW-0472">Membrane</keyword>
<keyword evidence="15" id="KW-1185">Reference proteome</keyword>
<evidence type="ECO:0000256" key="6">
    <source>
        <dbReference type="ARBA" id="ARBA00022847"/>
    </source>
</evidence>
<feature type="transmembrane region" description="Helical" evidence="13">
    <location>
        <begin position="485"/>
        <end position="510"/>
    </location>
</feature>
<keyword evidence="4" id="KW-1003">Cell membrane</keyword>
<sequence>MGSADWIIIVVPLIAVIGMGCFIRRFIIGVSDFLVAGRICRRYVIISSNLANALSLVALAAYVESQYATGFALSFWMSLTLPLGIFISLSGYCLYRFRETKAMSLGQFLEMRYCRSLRIFACFLRSVAEIMANVILPALAARFFICYLGLPQTFPLLGWQCPTFLAIVVITLFLAISLICMGGALVVIATNALQGIILLPAALFLLIFLLTRFSISDEVLPVLSARIPGESFLNPFDISSLRDFNLIMLLVILSGMLLHTASGLTGTGNSAISPHETKMGAILGTWRTVFSTFFFTVIALTVITVLHHPNYAGDARAIRFDISRNIAGELIADNAERSEFMASIESIPEHGNTLEEGRLFARNDNPDEIYFHKAQENFDLTGEGSSKLQQFKTIFHQLMLPATMRRILPNGLSGLFCMMVLLFILSTDCSRIFSASSTLVQDCIVPFYRMETLPPNKHIFFLRIISVGVGILWGAGSWYMTQLDYINLFITIMYGMWLGGCGPMIVFGLYSRFGTSVGAWCSLLVGMGVNLSGALLQRYWADLIYPFLEKMGWVDDLGRILSGISSPFNPYLVWKMNRLKFPINSYEIYFIAMLTSVISYVMVSYLTCRAPFKLKQMLHREDAIDETVGLRPICALKIFFAKLTGVTPEYSCGDKIIAWSCFGYSFLYRFCIAFAAIIVFNIFSPWSLSSWKAYFFTVFLLVPGIIATIVVFWFGIGGIMDLRRMFRELKNRIADPRDNGMVDNCGSRQKVLSTLRRGN</sequence>
<feature type="transmembrane region" description="Helical" evidence="13">
    <location>
        <begin position="196"/>
        <end position="215"/>
    </location>
</feature>
<feature type="transmembrane region" description="Helical" evidence="13">
    <location>
        <begin position="285"/>
        <end position="306"/>
    </location>
</feature>
<feature type="transmembrane region" description="Helical" evidence="13">
    <location>
        <begin position="43"/>
        <end position="63"/>
    </location>
</feature>
<keyword evidence="11" id="KW-0739">Sodium transport</keyword>
<comment type="catalytic activity">
    <reaction evidence="12">
        <text>L-proline(in) + Na(+)(in) = L-proline(out) + Na(+)(out)</text>
        <dbReference type="Rhea" id="RHEA:28967"/>
        <dbReference type="ChEBI" id="CHEBI:29101"/>
        <dbReference type="ChEBI" id="CHEBI:60039"/>
    </reaction>
</comment>
<comment type="caution">
    <text evidence="14">The sequence shown here is derived from an EMBL/GenBank/DDBJ whole genome shotgun (WGS) entry which is preliminary data.</text>
</comment>
<dbReference type="PANTHER" id="PTHR48086:SF3">
    <property type="entry name" value="SODIUM_PROLINE SYMPORTER"/>
    <property type="match status" value="1"/>
</dbReference>
<evidence type="ECO:0000256" key="8">
    <source>
        <dbReference type="ARBA" id="ARBA00023053"/>
    </source>
</evidence>
<keyword evidence="6" id="KW-0769">Symport</keyword>
<evidence type="ECO:0000256" key="12">
    <source>
        <dbReference type="ARBA" id="ARBA00033708"/>
    </source>
</evidence>
<keyword evidence="7 13" id="KW-1133">Transmembrane helix</keyword>
<dbReference type="GO" id="GO:0006814">
    <property type="term" value="P:sodium ion transport"/>
    <property type="evidence" value="ECO:0007669"/>
    <property type="project" value="UniProtKB-KW"/>
</dbReference>
<dbReference type="PANTHER" id="PTHR48086">
    <property type="entry name" value="SODIUM/PROLINE SYMPORTER-RELATED"/>
    <property type="match status" value="1"/>
</dbReference>
<feature type="transmembrane region" description="Helical" evidence="13">
    <location>
        <begin position="244"/>
        <end position="264"/>
    </location>
</feature>
<accession>A0A844G8E5</accession>
<organism evidence="14 15">
    <name type="scientific">Victivallis lenta</name>
    <dbReference type="NCBI Taxonomy" id="2606640"/>
    <lineage>
        <taxon>Bacteria</taxon>
        <taxon>Pseudomonadati</taxon>
        <taxon>Lentisphaerota</taxon>
        <taxon>Lentisphaeria</taxon>
        <taxon>Victivallales</taxon>
        <taxon>Victivallaceae</taxon>
        <taxon>Victivallis</taxon>
    </lineage>
</organism>
<dbReference type="InterPro" id="IPR001734">
    <property type="entry name" value="Na/solute_symporter"/>
</dbReference>
<feature type="transmembrane region" description="Helical" evidence="13">
    <location>
        <begin position="666"/>
        <end position="688"/>
    </location>
</feature>
<dbReference type="EMBL" id="VUNS01000037">
    <property type="protein sequence ID" value="MST99453.1"/>
    <property type="molecule type" value="Genomic_DNA"/>
</dbReference>
<evidence type="ECO:0000256" key="5">
    <source>
        <dbReference type="ARBA" id="ARBA00022692"/>
    </source>
</evidence>
<evidence type="ECO:0000256" key="2">
    <source>
        <dbReference type="ARBA" id="ARBA00006434"/>
    </source>
</evidence>
<evidence type="ECO:0000256" key="9">
    <source>
        <dbReference type="ARBA" id="ARBA00023065"/>
    </source>
</evidence>
<feature type="transmembrane region" description="Helical" evidence="13">
    <location>
        <begin position="588"/>
        <end position="608"/>
    </location>
</feature>
<keyword evidence="9" id="KW-0406">Ion transport</keyword>
<reference evidence="14 15" key="1">
    <citation type="submission" date="2019-08" db="EMBL/GenBank/DDBJ databases">
        <title>In-depth cultivation of the pig gut microbiome towards novel bacterial diversity and tailored functional studies.</title>
        <authorList>
            <person name="Wylensek D."/>
            <person name="Hitch T.C.A."/>
            <person name="Clavel T."/>
        </authorList>
    </citation>
    <scope>NUCLEOTIDE SEQUENCE [LARGE SCALE GENOMIC DNA]</scope>
    <source>
        <strain evidence="14 15">BBE-744-WT-12</strain>
    </source>
</reference>
<evidence type="ECO:0000256" key="1">
    <source>
        <dbReference type="ARBA" id="ARBA00004651"/>
    </source>
</evidence>
<gene>
    <name evidence="14" type="ORF">FYJ85_20715</name>
</gene>
<evidence type="ECO:0000313" key="14">
    <source>
        <dbReference type="EMBL" id="MST99453.1"/>
    </source>
</evidence>
<dbReference type="InterPro" id="IPR038377">
    <property type="entry name" value="Na/Glc_symporter_sf"/>
</dbReference>
<comment type="similarity">
    <text evidence="2">Belongs to the sodium:solute symporter (SSF) (TC 2.A.21) family.</text>
</comment>
<feature type="transmembrane region" description="Helical" evidence="13">
    <location>
        <begin position="6"/>
        <end position="23"/>
    </location>
</feature>
<dbReference type="Proteomes" id="UP000435649">
    <property type="component" value="Unassembled WGS sequence"/>
</dbReference>
<dbReference type="RefSeq" id="WP_106051253.1">
    <property type="nucleotide sequence ID" value="NZ_VUNS01000037.1"/>
</dbReference>
<evidence type="ECO:0000256" key="13">
    <source>
        <dbReference type="SAM" id="Phobius"/>
    </source>
</evidence>
<dbReference type="PROSITE" id="PS50283">
    <property type="entry name" value="NA_SOLUT_SYMP_3"/>
    <property type="match status" value="1"/>
</dbReference>
<feature type="transmembrane region" description="Helical" evidence="13">
    <location>
        <begin position="75"/>
        <end position="95"/>
    </location>
</feature>
<evidence type="ECO:0000256" key="11">
    <source>
        <dbReference type="ARBA" id="ARBA00023201"/>
    </source>
</evidence>